<dbReference type="RefSeq" id="WP_158351695.1">
    <property type="nucleotide sequence ID" value="NZ_CP032998.1"/>
</dbReference>
<keyword evidence="6 9" id="KW-0227">DNA damage</keyword>
<gene>
    <name evidence="9" type="primary">ung</name>
    <name evidence="13" type="ORF">D9V79_00635</name>
</gene>
<evidence type="ECO:0000256" key="1">
    <source>
        <dbReference type="ARBA" id="ARBA00001400"/>
    </source>
</evidence>
<dbReference type="SUPFAM" id="SSF52141">
    <property type="entry name" value="Uracil-DNA glycosylase-like"/>
    <property type="match status" value="1"/>
</dbReference>
<feature type="active site" description="Proton acceptor" evidence="9 10">
    <location>
        <position position="57"/>
    </location>
</feature>
<evidence type="ECO:0000256" key="10">
    <source>
        <dbReference type="PROSITE-ProRule" id="PRU10072"/>
    </source>
</evidence>
<accession>A0A4D6YMR5</accession>
<evidence type="ECO:0000256" key="3">
    <source>
        <dbReference type="ARBA" id="ARBA00008184"/>
    </source>
</evidence>
<feature type="domain" description="Uracil-DNA glycosylase-like" evidence="12">
    <location>
        <begin position="42"/>
        <end position="204"/>
    </location>
</feature>
<dbReference type="InterPro" id="IPR036895">
    <property type="entry name" value="Uracil-DNA_glycosylase-like_sf"/>
</dbReference>
<dbReference type="PANTHER" id="PTHR11264:SF0">
    <property type="entry name" value="URACIL-DNA GLYCOSYLASE"/>
    <property type="match status" value="1"/>
</dbReference>
<dbReference type="Pfam" id="PF03167">
    <property type="entry name" value="UDG"/>
    <property type="match status" value="1"/>
</dbReference>
<dbReference type="NCBIfam" id="NF003589">
    <property type="entry name" value="PRK05254.1-2"/>
    <property type="match status" value="1"/>
</dbReference>
<reference evidence="13 14" key="1">
    <citation type="submission" date="2018-10" db="EMBL/GenBank/DDBJ databases">
        <title>Comparative functional genomics of the obligate endosymbiont Buchnera aphidicola.</title>
        <authorList>
            <person name="Chong R.A."/>
        </authorList>
    </citation>
    <scope>NUCLEOTIDE SEQUENCE [LARGE SCALE GENOMIC DNA]</scope>
    <source>
        <strain evidence="13 14">Ssp</strain>
    </source>
</reference>
<name>A0A4D6YMR5_9GAMM</name>
<sequence length="214" mass="24787">MNWKKIFICQKKILLDILLKVSKERLTKKIYPPRCDVFNAFYLTPFHKIKVVILGQDPYYQENQAHGLAFSVRPGCKLPGSLKNIYQELVSDLYIPKFDYGNGCLNYWAQQGILLLNTILTVESGHPRSHISLGWNNFTDSIIFYINKYLKNIIFVLWGKDAQKKTSIIDNRKHYILKSSHPSPLSAHLGFFGCGHFSKINRILLSQNDNPIIW</sequence>
<comment type="subcellular location">
    <subcellularLocation>
        <location evidence="9">Cytoplasm</location>
    </subcellularLocation>
</comment>
<dbReference type="PROSITE" id="PS00130">
    <property type="entry name" value="U_DNA_GLYCOSYLASE"/>
    <property type="match status" value="1"/>
</dbReference>
<evidence type="ECO:0000256" key="6">
    <source>
        <dbReference type="ARBA" id="ARBA00022763"/>
    </source>
</evidence>
<comment type="function">
    <text evidence="2 9 11">Excises uracil residues from the DNA which can arise as a result of misincorporation of dUMP residues by DNA polymerase or due to deamination of cytosine.</text>
</comment>
<dbReference type="PANTHER" id="PTHR11264">
    <property type="entry name" value="URACIL-DNA GLYCOSYLASE"/>
    <property type="match status" value="1"/>
</dbReference>
<evidence type="ECO:0000256" key="2">
    <source>
        <dbReference type="ARBA" id="ARBA00002631"/>
    </source>
</evidence>
<dbReference type="GO" id="GO:0004844">
    <property type="term" value="F:uracil DNA N-glycosylase activity"/>
    <property type="evidence" value="ECO:0007669"/>
    <property type="project" value="UniProtKB-UniRule"/>
</dbReference>
<evidence type="ECO:0000259" key="12">
    <source>
        <dbReference type="SMART" id="SM00986"/>
    </source>
</evidence>
<dbReference type="Proteomes" id="UP000298636">
    <property type="component" value="Chromosome"/>
</dbReference>
<keyword evidence="9" id="KW-0963">Cytoplasm</keyword>
<dbReference type="Gene3D" id="3.40.470.10">
    <property type="entry name" value="Uracil-DNA glycosylase-like domain"/>
    <property type="match status" value="1"/>
</dbReference>
<dbReference type="EC" id="3.2.2.27" evidence="4 9"/>
<dbReference type="AlphaFoldDB" id="A0A4D6YMR5"/>
<dbReference type="NCBIfam" id="NF003592">
    <property type="entry name" value="PRK05254.1-5"/>
    <property type="match status" value="1"/>
</dbReference>
<dbReference type="GO" id="GO:0005737">
    <property type="term" value="C:cytoplasm"/>
    <property type="evidence" value="ECO:0007669"/>
    <property type="project" value="UniProtKB-SubCell"/>
</dbReference>
<evidence type="ECO:0000256" key="9">
    <source>
        <dbReference type="HAMAP-Rule" id="MF_00148"/>
    </source>
</evidence>
<keyword evidence="8 9" id="KW-0234">DNA repair</keyword>
<evidence type="ECO:0000313" key="13">
    <source>
        <dbReference type="EMBL" id="QCI26315.1"/>
    </source>
</evidence>
<evidence type="ECO:0000256" key="11">
    <source>
        <dbReference type="RuleBase" id="RU003780"/>
    </source>
</evidence>
<dbReference type="HAMAP" id="MF_00148">
    <property type="entry name" value="UDG"/>
    <property type="match status" value="1"/>
</dbReference>
<comment type="similarity">
    <text evidence="3 9 11">Belongs to the uracil-DNA glycosylase (UDG) superfamily. UNG family.</text>
</comment>
<proteinExistence type="inferred from homology"/>
<dbReference type="SMART" id="SM00986">
    <property type="entry name" value="UDG"/>
    <property type="match status" value="1"/>
</dbReference>
<dbReference type="InterPro" id="IPR002043">
    <property type="entry name" value="UDG_fam1"/>
</dbReference>
<keyword evidence="13" id="KW-0326">Glycosidase</keyword>
<keyword evidence="14" id="KW-1185">Reference proteome</keyword>
<evidence type="ECO:0000256" key="5">
    <source>
        <dbReference type="ARBA" id="ARBA00018429"/>
    </source>
</evidence>
<evidence type="ECO:0000256" key="4">
    <source>
        <dbReference type="ARBA" id="ARBA00012030"/>
    </source>
</evidence>
<dbReference type="OrthoDB" id="9804372at2"/>
<dbReference type="GO" id="GO:0097510">
    <property type="term" value="P:base-excision repair, AP site formation via deaminated base removal"/>
    <property type="evidence" value="ECO:0007669"/>
    <property type="project" value="TreeGrafter"/>
</dbReference>
<dbReference type="InterPro" id="IPR018085">
    <property type="entry name" value="Ura-DNA_Glyclase_AS"/>
</dbReference>
<comment type="catalytic activity">
    <reaction evidence="1 9 11">
        <text>Hydrolyzes single-stranded DNA or mismatched double-stranded DNA and polynucleotides, releasing free uracil.</text>
        <dbReference type="EC" id="3.2.2.27"/>
    </reaction>
</comment>
<dbReference type="InterPro" id="IPR005122">
    <property type="entry name" value="Uracil-DNA_glycosylase-like"/>
</dbReference>
<dbReference type="SMART" id="SM00987">
    <property type="entry name" value="UreE_C"/>
    <property type="match status" value="1"/>
</dbReference>
<evidence type="ECO:0000256" key="8">
    <source>
        <dbReference type="ARBA" id="ARBA00023204"/>
    </source>
</evidence>
<protein>
    <recommendedName>
        <fullName evidence="5 9">Uracil-DNA glycosylase</fullName>
        <shortName evidence="9">UDG</shortName>
        <ecNumber evidence="4 9">3.2.2.27</ecNumber>
    </recommendedName>
</protein>
<evidence type="ECO:0000313" key="14">
    <source>
        <dbReference type="Proteomes" id="UP000298636"/>
    </source>
</evidence>
<dbReference type="CDD" id="cd10027">
    <property type="entry name" value="UDG-F1-like"/>
    <property type="match status" value="1"/>
</dbReference>
<dbReference type="NCBIfam" id="NF003588">
    <property type="entry name" value="PRK05254.1-1"/>
    <property type="match status" value="1"/>
</dbReference>
<keyword evidence="7 9" id="KW-0378">Hydrolase</keyword>
<dbReference type="EMBL" id="CP032998">
    <property type="protein sequence ID" value="QCI26315.1"/>
    <property type="molecule type" value="Genomic_DNA"/>
</dbReference>
<dbReference type="NCBIfam" id="TIGR00628">
    <property type="entry name" value="ung"/>
    <property type="match status" value="1"/>
</dbReference>
<organism evidence="13 14">
    <name type="scientific">Buchnera aphidicola</name>
    <name type="common">Stegophylla sp.</name>
    <dbReference type="NCBI Taxonomy" id="2315800"/>
    <lineage>
        <taxon>Bacteria</taxon>
        <taxon>Pseudomonadati</taxon>
        <taxon>Pseudomonadota</taxon>
        <taxon>Gammaproteobacteria</taxon>
        <taxon>Enterobacterales</taxon>
        <taxon>Erwiniaceae</taxon>
        <taxon>Buchnera</taxon>
    </lineage>
</organism>
<evidence type="ECO:0000256" key="7">
    <source>
        <dbReference type="ARBA" id="ARBA00022801"/>
    </source>
</evidence>